<proteinExistence type="predicted"/>
<dbReference type="Pfam" id="PF05345">
    <property type="entry name" value="He_PIG"/>
    <property type="match status" value="1"/>
</dbReference>
<sequence length="999" mass="111751">MITFDCEGCHKKLNAPERLAGRRMKCPGCGHPVEVPALDDVVEEAADGIVLTSTPEKAVDKSSLEFDAAPPSYTTRRAKKSWQGTIVVLVLFLGLAAIGGFAFYKMRANDPQLTLPLVNSEIVQELQPISFTIAAGKPAGWNGRVQYELVTAPPGATIDPAAGSFAWTPSEEQGPGEYNFTIRASSEDASAKPAEVSFSFEVLELNQLPKIAPLEILTAESERPLEFRIEAHDSDIPAAKLVLRIADGAPPEAKFDAATGEFRWTPKPEHEGREFTVIFEASEGEGGLKTTEVAHIHVRAPLSPTERIFDQWRAAGSEVQFQEYGSPLPIQGSAQVVTLNDEPVTVFEFGDDVSRMAAAVLIKKVIQPAGEGATESELRFFQRERLVVVYAGDDAEVLGQLTTQFQAPFATGVFPAKEPEPQPDTKPSTEDTQPAGDTAQTELDDRVYQLFEDNLLLVPKRYPELREAYADYFAKSQAATIQAAFGDQHAEMTAWLDEQAKIKQLLYTAINPETDNVERALQLFAELKQQFPEQIIPYANLAIAIAVTWDDENSRGIYDYGRHQRRVHAEMPDDLVGAVENFRYFVDAKKIMQGRAQYLPWEFLTHLVNHRTPLVERQWAISNYLAQRAGMGKCYGDVPYDKDMLKTDDRICKMDGKEYTLANLKEWGGVCAQQADFAARVGKSLGVPAAYVRGEGNSGGLHAWVMWIELKRVTPESIDFELLSHGRYRMDQYYVGELYDPQSNQKITDRELELRLHVIGSNPQAHRQAALVMRAYPMIRDRAELDTTQQLVFLRKVADLCPGLPETWDALAAMSREGLITKKHSRQMDRSLELFFTTYAGYPDFTWTIFDDLIAHHPQSKDRLASYHRLVGMYEAAGRPDLACEARLKMSDDLVKADQPQVAIEGLAFTIKKFADEGRYVPRMLDRLEEICATVPGTDPRLVEFYQQFLPTIPTHRGNSPSDYCVAMLRRGIAFFEAHQQPQLAKQFQSRLAKLESGQ</sequence>
<dbReference type="SUPFAM" id="SSF49313">
    <property type="entry name" value="Cadherin-like"/>
    <property type="match status" value="2"/>
</dbReference>
<dbReference type="Gene3D" id="2.60.40.10">
    <property type="entry name" value="Immunoglobulins"/>
    <property type="match status" value="2"/>
</dbReference>
<feature type="region of interest" description="Disordered" evidence="1">
    <location>
        <begin position="413"/>
        <end position="437"/>
    </location>
</feature>
<dbReference type="GO" id="GO:0005509">
    <property type="term" value="F:calcium ion binding"/>
    <property type="evidence" value="ECO:0007669"/>
    <property type="project" value="InterPro"/>
</dbReference>
<evidence type="ECO:0000313" key="4">
    <source>
        <dbReference type="Proteomes" id="UP000319383"/>
    </source>
</evidence>
<dbReference type="RefSeq" id="WP_145374425.1">
    <property type="nucleotide sequence ID" value="NZ_CP036276.1"/>
</dbReference>
<name>A0A517ZIW5_9PLAN</name>
<evidence type="ECO:0000313" key="3">
    <source>
        <dbReference type="EMBL" id="QDU42367.1"/>
    </source>
</evidence>
<gene>
    <name evidence="3" type="ORF">Mal52_08230</name>
</gene>
<feature type="transmembrane region" description="Helical" evidence="2">
    <location>
        <begin position="86"/>
        <end position="104"/>
    </location>
</feature>
<dbReference type="AlphaFoldDB" id="A0A517ZIW5"/>
<keyword evidence="2" id="KW-1133">Transmembrane helix</keyword>
<dbReference type="KEGG" id="sdyn:Mal52_08230"/>
<protein>
    <submittedName>
        <fullName evidence="3">Ig domain protein</fullName>
    </submittedName>
</protein>
<keyword evidence="2" id="KW-0812">Transmembrane</keyword>
<dbReference type="InterPro" id="IPR015919">
    <property type="entry name" value="Cadherin-like_sf"/>
</dbReference>
<dbReference type="Proteomes" id="UP000319383">
    <property type="component" value="Chromosome"/>
</dbReference>
<keyword evidence="2" id="KW-0472">Membrane</keyword>
<reference evidence="3 4" key="1">
    <citation type="submission" date="2019-02" db="EMBL/GenBank/DDBJ databases">
        <title>Deep-cultivation of Planctomycetes and their phenomic and genomic characterization uncovers novel biology.</title>
        <authorList>
            <person name="Wiegand S."/>
            <person name="Jogler M."/>
            <person name="Boedeker C."/>
            <person name="Pinto D."/>
            <person name="Vollmers J."/>
            <person name="Rivas-Marin E."/>
            <person name="Kohn T."/>
            <person name="Peeters S.H."/>
            <person name="Heuer A."/>
            <person name="Rast P."/>
            <person name="Oberbeckmann S."/>
            <person name="Bunk B."/>
            <person name="Jeske O."/>
            <person name="Meyerdierks A."/>
            <person name="Storesund J.E."/>
            <person name="Kallscheuer N."/>
            <person name="Luecker S."/>
            <person name="Lage O.M."/>
            <person name="Pohl T."/>
            <person name="Merkel B.J."/>
            <person name="Hornburger P."/>
            <person name="Mueller R.-W."/>
            <person name="Bruemmer F."/>
            <person name="Labrenz M."/>
            <person name="Spormann A.M."/>
            <person name="Op den Camp H."/>
            <person name="Overmann J."/>
            <person name="Amann R."/>
            <person name="Jetten M.S.M."/>
            <person name="Mascher T."/>
            <person name="Medema M.H."/>
            <person name="Devos D.P."/>
            <person name="Kaster A.-K."/>
            <person name="Ovreas L."/>
            <person name="Rohde M."/>
            <person name="Galperin M.Y."/>
            <person name="Jogler C."/>
        </authorList>
    </citation>
    <scope>NUCLEOTIDE SEQUENCE [LARGE SCALE GENOMIC DNA]</scope>
    <source>
        <strain evidence="3 4">Mal52</strain>
    </source>
</reference>
<evidence type="ECO:0000256" key="2">
    <source>
        <dbReference type="SAM" id="Phobius"/>
    </source>
</evidence>
<dbReference type="InterPro" id="IPR013783">
    <property type="entry name" value="Ig-like_fold"/>
</dbReference>
<dbReference type="EMBL" id="CP036276">
    <property type="protein sequence ID" value="QDU42367.1"/>
    <property type="molecule type" value="Genomic_DNA"/>
</dbReference>
<keyword evidence="4" id="KW-1185">Reference proteome</keyword>
<organism evidence="3 4">
    <name type="scientific">Symmachiella dynata</name>
    <dbReference type="NCBI Taxonomy" id="2527995"/>
    <lineage>
        <taxon>Bacteria</taxon>
        <taxon>Pseudomonadati</taxon>
        <taxon>Planctomycetota</taxon>
        <taxon>Planctomycetia</taxon>
        <taxon>Planctomycetales</taxon>
        <taxon>Planctomycetaceae</taxon>
        <taxon>Symmachiella</taxon>
    </lineage>
</organism>
<evidence type="ECO:0000256" key="1">
    <source>
        <dbReference type="SAM" id="MobiDB-lite"/>
    </source>
</evidence>
<accession>A0A517ZIW5</accession>
<dbReference type="GO" id="GO:0016020">
    <property type="term" value="C:membrane"/>
    <property type="evidence" value="ECO:0007669"/>
    <property type="project" value="InterPro"/>
</dbReference>